<protein>
    <submittedName>
        <fullName evidence="1">Uncharacterized protein</fullName>
    </submittedName>
</protein>
<sequence length="34" mass="4089">MGFYKDLSVLLWSGGHWYPLFYGDLTLLENEFLY</sequence>
<reference evidence="1" key="2">
    <citation type="journal article" date="2015" name="Fish Shellfish Immunol.">
        <title>Early steps in the European eel (Anguilla anguilla)-Vibrio vulnificus interaction in the gills: Role of the RtxA13 toxin.</title>
        <authorList>
            <person name="Callol A."/>
            <person name="Pajuelo D."/>
            <person name="Ebbesson L."/>
            <person name="Teles M."/>
            <person name="MacKenzie S."/>
            <person name="Amaro C."/>
        </authorList>
    </citation>
    <scope>NUCLEOTIDE SEQUENCE</scope>
</reference>
<dbReference type="AlphaFoldDB" id="A0A0E9TE97"/>
<proteinExistence type="predicted"/>
<name>A0A0E9TE97_ANGAN</name>
<reference evidence="1" key="1">
    <citation type="submission" date="2014-11" db="EMBL/GenBank/DDBJ databases">
        <authorList>
            <person name="Amaro Gonzalez C."/>
        </authorList>
    </citation>
    <scope>NUCLEOTIDE SEQUENCE</scope>
</reference>
<organism evidence="1">
    <name type="scientific">Anguilla anguilla</name>
    <name type="common">European freshwater eel</name>
    <name type="synonym">Muraena anguilla</name>
    <dbReference type="NCBI Taxonomy" id="7936"/>
    <lineage>
        <taxon>Eukaryota</taxon>
        <taxon>Metazoa</taxon>
        <taxon>Chordata</taxon>
        <taxon>Craniata</taxon>
        <taxon>Vertebrata</taxon>
        <taxon>Euteleostomi</taxon>
        <taxon>Actinopterygii</taxon>
        <taxon>Neopterygii</taxon>
        <taxon>Teleostei</taxon>
        <taxon>Anguilliformes</taxon>
        <taxon>Anguillidae</taxon>
        <taxon>Anguilla</taxon>
    </lineage>
</organism>
<dbReference type="EMBL" id="GBXM01056568">
    <property type="protein sequence ID" value="JAH52009.1"/>
    <property type="molecule type" value="Transcribed_RNA"/>
</dbReference>
<accession>A0A0E9TE97</accession>
<evidence type="ECO:0000313" key="1">
    <source>
        <dbReference type="EMBL" id="JAH52009.1"/>
    </source>
</evidence>